<evidence type="ECO:0000313" key="2">
    <source>
        <dbReference type="Proteomes" id="UP000819052"/>
    </source>
</evidence>
<comment type="caution">
    <text evidence="1">The sequence shown here is derived from an EMBL/GenBank/DDBJ whole genome shotgun (WGS) entry which is preliminary data.</text>
</comment>
<sequence length="162" mass="18362">MGLLILALLLIWLGVLWCVVKGVTWRNDHPYKGLISAIAIVVAYPLPVADEIVGAIQFRNLCKQQVIYKDPDMEKKRGAVLKFVDHEEKKVDGKVLPITSELWEFINESDQSVMIKYVVFDTPGGFLVRNFYIQEGKGPFLFAGSCQPKEFPMLVSDFKVIE</sequence>
<reference evidence="1 2" key="1">
    <citation type="submission" date="2019-09" db="EMBL/GenBank/DDBJ databases">
        <title>Taxonomy of Antarctic Massilia spp.: description of Massilia rubra sp. nov., Massilia aquatica sp. nov., Massilia mucilaginosa sp. nov., Massilia frigida sp. nov. isolated from streams, lakes and regoliths.</title>
        <authorList>
            <person name="Holochova P."/>
            <person name="Sedlacek I."/>
            <person name="Kralova S."/>
            <person name="Maslanova I."/>
            <person name="Busse H.-J."/>
            <person name="Stankova E."/>
            <person name="Vrbovska V."/>
            <person name="Kovarovic V."/>
            <person name="Bartak M."/>
            <person name="Svec P."/>
            <person name="Pantucek R."/>
        </authorList>
    </citation>
    <scope>NUCLEOTIDE SEQUENCE [LARGE SCALE GENOMIC DNA]</scope>
    <source>
        <strain evidence="1 2">CCM 8693</strain>
    </source>
</reference>
<gene>
    <name evidence="1" type="ORF">F1609_13180</name>
</gene>
<proteinExistence type="predicted"/>
<organism evidence="1 2">
    <name type="scientific">Massilia aquatica</name>
    <dbReference type="NCBI Taxonomy" id="2609000"/>
    <lineage>
        <taxon>Bacteria</taxon>
        <taxon>Pseudomonadati</taxon>
        <taxon>Pseudomonadota</taxon>
        <taxon>Betaproteobacteria</taxon>
        <taxon>Burkholderiales</taxon>
        <taxon>Oxalobacteraceae</taxon>
        <taxon>Telluria group</taxon>
        <taxon>Massilia</taxon>
    </lineage>
</organism>
<accession>A0ABX0M9E7</accession>
<dbReference type="Proteomes" id="UP000819052">
    <property type="component" value="Unassembled WGS sequence"/>
</dbReference>
<dbReference type="RefSeq" id="WP_167076890.1">
    <property type="nucleotide sequence ID" value="NZ_VVIW01000006.1"/>
</dbReference>
<protein>
    <submittedName>
        <fullName evidence="1">Uncharacterized protein</fullName>
    </submittedName>
</protein>
<name>A0ABX0M9E7_9BURK</name>
<keyword evidence="2" id="KW-1185">Reference proteome</keyword>
<evidence type="ECO:0000313" key="1">
    <source>
        <dbReference type="EMBL" id="NHZ41100.1"/>
    </source>
</evidence>
<dbReference type="EMBL" id="VVIW01000006">
    <property type="protein sequence ID" value="NHZ41100.1"/>
    <property type="molecule type" value="Genomic_DNA"/>
</dbReference>